<dbReference type="Gramene" id="PNW85991">
    <property type="protein sequence ID" value="PNW85991"/>
    <property type="gene ID" value="CHLRE_03g202785v5"/>
</dbReference>
<dbReference type="InParanoid" id="A0A2K3DZP2"/>
<dbReference type="EMBL" id="CM008964">
    <property type="protein sequence ID" value="PNW85991.1"/>
    <property type="molecule type" value="Genomic_DNA"/>
</dbReference>
<evidence type="ECO:0000313" key="2">
    <source>
        <dbReference type="Proteomes" id="UP000006906"/>
    </source>
</evidence>
<keyword evidence="2" id="KW-1185">Reference proteome</keyword>
<dbReference type="KEGG" id="cre:CHLRE_03g202785v5"/>
<name>A0A2K3DZP2_CHLRE</name>
<sequence>MVGSSRQEAQLKAKLAAPAAARGCQGLVAPQPPAAAWTSGAAAAAARECSQRPHQHHLQLAGRGGACPAPSDACAFEGVWRRRRRSVGLRAAAWTPRGGGSRQGVRLQLAGRGGACTASSDACARELPIAPALGSRS</sequence>
<evidence type="ECO:0000313" key="1">
    <source>
        <dbReference type="EMBL" id="PNW85991.1"/>
    </source>
</evidence>
<protein>
    <submittedName>
        <fullName evidence="1">Uncharacterized protein</fullName>
    </submittedName>
</protein>
<gene>
    <name evidence="1" type="ORF">CHLRE_03g202785v5</name>
</gene>
<dbReference type="RefSeq" id="XP_042926643.1">
    <property type="nucleotide sequence ID" value="XM_043061404.1"/>
</dbReference>
<organism evidence="1 2">
    <name type="scientific">Chlamydomonas reinhardtii</name>
    <name type="common">Chlamydomonas smithii</name>
    <dbReference type="NCBI Taxonomy" id="3055"/>
    <lineage>
        <taxon>Eukaryota</taxon>
        <taxon>Viridiplantae</taxon>
        <taxon>Chlorophyta</taxon>
        <taxon>core chlorophytes</taxon>
        <taxon>Chlorophyceae</taxon>
        <taxon>CS clade</taxon>
        <taxon>Chlamydomonadales</taxon>
        <taxon>Chlamydomonadaceae</taxon>
        <taxon>Chlamydomonas</taxon>
    </lineage>
</organism>
<dbReference type="AlphaFoldDB" id="A0A2K3DZP2"/>
<dbReference type="Proteomes" id="UP000006906">
    <property type="component" value="Chromosome 3"/>
</dbReference>
<accession>A0A2K3DZP2</accession>
<dbReference type="GeneID" id="66053010"/>
<proteinExistence type="predicted"/>
<reference evidence="1 2" key="1">
    <citation type="journal article" date="2007" name="Science">
        <title>The Chlamydomonas genome reveals the evolution of key animal and plant functions.</title>
        <authorList>
            <person name="Merchant S.S."/>
            <person name="Prochnik S.E."/>
            <person name="Vallon O."/>
            <person name="Harris E.H."/>
            <person name="Karpowicz S.J."/>
            <person name="Witman G.B."/>
            <person name="Terry A."/>
            <person name="Salamov A."/>
            <person name="Fritz-Laylin L.K."/>
            <person name="Marechal-Drouard L."/>
            <person name="Marshall W.F."/>
            <person name="Qu L.H."/>
            <person name="Nelson D.R."/>
            <person name="Sanderfoot A.A."/>
            <person name="Spalding M.H."/>
            <person name="Kapitonov V.V."/>
            <person name="Ren Q."/>
            <person name="Ferris P."/>
            <person name="Lindquist E."/>
            <person name="Shapiro H."/>
            <person name="Lucas S.M."/>
            <person name="Grimwood J."/>
            <person name="Schmutz J."/>
            <person name="Cardol P."/>
            <person name="Cerutti H."/>
            <person name="Chanfreau G."/>
            <person name="Chen C.L."/>
            <person name="Cognat V."/>
            <person name="Croft M.T."/>
            <person name="Dent R."/>
            <person name="Dutcher S."/>
            <person name="Fernandez E."/>
            <person name="Fukuzawa H."/>
            <person name="Gonzalez-Ballester D."/>
            <person name="Gonzalez-Halphen D."/>
            <person name="Hallmann A."/>
            <person name="Hanikenne M."/>
            <person name="Hippler M."/>
            <person name="Inwood W."/>
            <person name="Jabbari K."/>
            <person name="Kalanon M."/>
            <person name="Kuras R."/>
            <person name="Lefebvre P.A."/>
            <person name="Lemaire S.D."/>
            <person name="Lobanov A.V."/>
            <person name="Lohr M."/>
            <person name="Manuell A."/>
            <person name="Meier I."/>
            <person name="Mets L."/>
            <person name="Mittag M."/>
            <person name="Mittelmeier T."/>
            <person name="Moroney J.V."/>
            <person name="Moseley J."/>
            <person name="Napoli C."/>
            <person name="Nedelcu A.M."/>
            <person name="Niyogi K."/>
            <person name="Novoselov S.V."/>
            <person name="Paulsen I.T."/>
            <person name="Pazour G."/>
            <person name="Purton S."/>
            <person name="Ral J.P."/>
            <person name="Riano-Pachon D.M."/>
            <person name="Riekhof W."/>
            <person name="Rymarquis L."/>
            <person name="Schroda M."/>
            <person name="Stern D."/>
            <person name="Umen J."/>
            <person name="Willows R."/>
            <person name="Wilson N."/>
            <person name="Zimmer S.L."/>
            <person name="Allmer J."/>
            <person name="Balk J."/>
            <person name="Bisova K."/>
            <person name="Chen C.J."/>
            <person name="Elias M."/>
            <person name="Gendler K."/>
            <person name="Hauser C."/>
            <person name="Lamb M.R."/>
            <person name="Ledford H."/>
            <person name="Long J.C."/>
            <person name="Minagawa J."/>
            <person name="Page M.D."/>
            <person name="Pan J."/>
            <person name="Pootakham W."/>
            <person name="Roje S."/>
            <person name="Rose A."/>
            <person name="Stahlberg E."/>
            <person name="Terauchi A.M."/>
            <person name="Yang P."/>
            <person name="Ball S."/>
            <person name="Bowler C."/>
            <person name="Dieckmann C.L."/>
            <person name="Gladyshev V.N."/>
            <person name="Green P."/>
            <person name="Jorgensen R."/>
            <person name="Mayfield S."/>
            <person name="Mueller-Roeber B."/>
            <person name="Rajamani S."/>
            <person name="Sayre R.T."/>
            <person name="Brokstein P."/>
            <person name="Dubchak I."/>
            <person name="Goodstein D."/>
            <person name="Hornick L."/>
            <person name="Huang Y.W."/>
            <person name="Jhaveri J."/>
            <person name="Luo Y."/>
            <person name="Martinez D."/>
            <person name="Ngau W.C."/>
            <person name="Otillar B."/>
            <person name="Poliakov A."/>
            <person name="Porter A."/>
            <person name="Szajkowski L."/>
            <person name="Werner G."/>
            <person name="Zhou K."/>
            <person name="Grigoriev I.V."/>
            <person name="Rokhsar D.S."/>
            <person name="Grossman A.R."/>
        </authorList>
    </citation>
    <scope>NUCLEOTIDE SEQUENCE [LARGE SCALE GENOMIC DNA]</scope>
    <source>
        <strain evidence="2">CC-503</strain>
    </source>
</reference>